<keyword evidence="3" id="KW-1185">Reference proteome</keyword>
<proteinExistence type="predicted"/>
<organism evidence="2 3">
    <name type="scientific">Malus domestica</name>
    <name type="common">Apple</name>
    <name type="synonym">Pyrus malus</name>
    <dbReference type="NCBI Taxonomy" id="3750"/>
    <lineage>
        <taxon>Eukaryota</taxon>
        <taxon>Viridiplantae</taxon>
        <taxon>Streptophyta</taxon>
        <taxon>Embryophyta</taxon>
        <taxon>Tracheophyta</taxon>
        <taxon>Spermatophyta</taxon>
        <taxon>Magnoliopsida</taxon>
        <taxon>eudicotyledons</taxon>
        <taxon>Gunneridae</taxon>
        <taxon>Pentapetalae</taxon>
        <taxon>rosids</taxon>
        <taxon>fabids</taxon>
        <taxon>Rosales</taxon>
        <taxon>Rosaceae</taxon>
        <taxon>Amygdaloideae</taxon>
        <taxon>Maleae</taxon>
        <taxon>Malus</taxon>
    </lineage>
</organism>
<comment type="caution">
    <text evidence="2">The sequence shown here is derived from an EMBL/GenBank/DDBJ whole genome shotgun (WGS) entry which is preliminary data.</text>
</comment>
<evidence type="ECO:0000313" key="3">
    <source>
        <dbReference type="Proteomes" id="UP000290289"/>
    </source>
</evidence>
<evidence type="ECO:0000313" key="2">
    <source>
        <dbReference type="EMBL" id="RXH89619.1"/>
    </source>
</evidence>
<evidence type="ECO:0000256" key="1">
    <source>
        <dbReference type="SAM" id="MobiDB-lite"/>
    </source>
</evidence>
<accession>A0A498J1N0</accession>
<dbReference type="EMBL" id="RDQH01000335">
    <property type="protein sequence ID" value="RXH89619.1"/>
    <property type="molecule type" value="Genomic_DNA"/>
</dbReference>
<reference evidence="2 3" key="1">
    <citation type="submission" date="2018-10" db="EMBL/GenBank/DDBJ databases">
        <title>A high-quality apple genome assembly.</title>
        <authorList>
            <person name="Hu J."/>
        </authorList>
    </citation>
    <scope>NUCLEOTIDE SEQUENCE [LARGE SCALE GENOMIC DNA]</scope>
    <source>
        <strain evidence="3">cv. HFTH1</strain>
        <tissue evidence="2">Young leaf</tissue>
    </source>
</reference>
<dbReference type="AlphaFoldDB" id="A0A498J1N0"/>
<dbReference type="Proteomes" id="UP000290289">
    <property type="component" value="Chromosome 9"/>
</dbReference>
<sequence>MRTGFETPPTSRIVSALSPLLLHSVNRLNTSLISRIVPALSTLPLLLPLPTDSTRWPSSHRPSRLYDSSPRPPNRSFSDLKVPRFMKLLYLDLDSEIEY</sequence>
<name>A0A498J1N0_MALDO</name>
<protein>
    <submittedName>
        <fullName evidence="2">Uncharacterized protein</fullName>
    </submittedName>
</protein>
<gene>
    <name evidence="2" type="ORF">DVH24_031976</name>
</gene>
<feature type="region of interest" description="Disordered" evidence="1">
    <location>
        <begin position="49"/>
        <end position="76"/>
    </location>
</feature>